<dbReference type="SUPFAM" id="SSF54637">
    <property type="entry name" value="Thioesterase/thiol ester dehydrase-isomerase"/>
    <property type="match status" value="1"/>
</dbReference>
<dbReference type="EMBL" id="LVHI01000004">
    <property type="protein sequence ID" value="OAK56373.1"/>
    <property type="molecule type" value="Genomic_DNA"/>
</dbReference>
<sequence>MTEDELTGLVGTRMPGGVRTLEKWWVALVLDAMECSPSDGATHPTFVFLVATGSMGWTWNELFAVFDATEEDGPMFGETDTEVHRPLQAGATYTVRGEIVSAARKVGKKTGVFDIVGYRLDVVEESGTVAASTTNSIVFPRRGAST</sequence>
<evidence type="ECO:0008006" key="3">
    <source>
        <dbReference type="Google" id="ProtNLM"/>
    </source>
</evidence>
<evidence type="ECO:0000313" key="2">
    <source>
        <dbReference type="Proteomes" id="UP000077519"/>
    </source>
</evidence>
<organism evidence="1 2">
    <name type="scientific">Rhodococcoides kyotonense</name>
    <dbReference type="NCBI Taxonomy" id="398843"/>
    <lineage>
        <taxon>Bacteria</taxon>
        <taxon>Bacillati</taxon>
        <taxon>Actinomycetota</taxon>
        <taxon>Actinomycetes</taxon>
        <taxon>Mycobacteriales</taxon>
        <taxon>Nocardiaceae</taxon>
        <taxon>Rhodococcoides</taxon>
    </lineage>
</organism>
<reference evidence="1 2" key="1">
    <citation type="submission" date="2016-03" db="EMBL/GenBank/DDBJ databases">
        <title>Genome sequence of Rhodococcus kyotonensis KB10.</title>
        <authorList>
            <person name="Jeong H."/>
            <person name="Hong C.E."/>
            <person name="Jo S.H."/>
            <person name="Park J.M."/>
        </authorList>
    </citation>
    <scope>NUCLEOTIDE SEQUENCE [LARGE SCALE GENOMIC DNA]</scope>
    <source>
        <strain evidence="1 2">KB10</strain>
    </source>
</reference>
<protein>
    <recommendedName>
        <fullName evidence="3">N-terminal of MaoC-like dehydratase domain-containing protein</fullName>
    </recommendedName>
</protein>
<dbReference type="InterPro" id="IPR029069">
    <property type="entry name" value="HotDog_dom_sf"/>
</dbReference>
<dbReference type="Gene3D" id="3.10.129.10">
    <property type="entry name" value="Hotdog Thioesterase"/>
    <property type="match status" value="1"/>
</dbReference>
<dbReference type="AlphaFoldDB" id="A0A177YLJ1"/>
<gene>
    <name evidence="1" type="ORF">A3K89_16190</name>
</gene>
<keyword evidence="2" id="KW-1185">Reference proteome</keyword>
<comment type="caution">
    <text evidence="1">The sequence shown here is derived from an EMBL/GenBank/DDBJ whole genome shotgun (WGS) entry which is preliminary data.</text>
</comment>
<accession>A0A177YLJ1</accession>
<dbReference type="RefSeq" id="WP_068421801.1">
    <property type="nucleotide sequence ID" value="NZ_LVHI01000004.1"/>
</dbReference>
<name>A0A177YLJ1_9NOCA</name>
<proteinExistence type="predicted"/>
<dbReference type="Proteomes" id="UP000077519">
    <property type="component" value="Unassembled WGS sequence"/>
</dbReference>
<evidence type="ECO:0000313" key="1">
    <source>
        <dbReference type="EMBL" id="OAK56373.1"/>
    </source>
</evidence>